<keyword evidence="10 13" id="KW-0503">Monooxygenase</keyword>
<dbReference type="Proteomes" id="UP000594638">
    <property type="component" value="Unassembled WGS sequence"/>
</dbReference>
<evidence type="ECO:0000256" key="9">
    <source>
        <dbReference type="ARBA" id="ARBA00023004"/>
    </source>
</evidence>
<feature type="transmembrane region" description="Helical" evidence="14">
    <location>
        <begin position="6"/>
        <end position="27"/>
    </location>
</feature>
<dbReference type="OrthoDB" id="2789670at2759"/>
<evidence type="ECO:0000313" key="15">
    <source>
        <dbReference type="EMBL" id="CAA3023058.1"/>
    </source>
</evidence>
<dbReference type="FunFam" id="1.10.630.10:FF:000043">
    <property type="entry name" value="Cytochrome P450 99A2"/>
    <property type="match status" value="1"/>
</dbReference>
<evidence type="ECO:0000256" key="14">
    <source>
        <dbReference type="SAM" id="Phobius"/>
    </source>
</evidence>
<evidence type="ECO:0000256" key="8">
    <source>
        <dbReference type="ARBA" id="ARBA00023002"/>
    </source>
</evidence>
<dbReference type="AlphaFoldDB" id="A0A8S0UXI6"/>
<accession>A0A8S0UXI6</accession>
<dbReference type="GO" id="GO:0016705">
    <property type="term" value="F:oxidoreductase activity, acting on paired donors, with incorporation or reduction of molecular oxygen"/>
    <property type="evidence" value="ECO:0007669"/>
    <property type="project" value="InterPro"/>
</dbReference>
<dbReference type="GO" id="GO:0004497">
    <property type="term" value="F:monooxygenase activity"/>
    <property type="evidence" value="ECO:0007669"/>
    <property type="project" value="UniProtKB-KW"/>
</dbReference>
<keyword evidence="11 14" id="KW-0472">Membrane</keyword>
<dbReference type="GO" id="GO:0020037">
    <property type="term" value="F:heme binding"/>
    <property type="evidence" value="ECO:0007669"/>
    <property type="project" value="InterPro"/>
</dbReference>
<dbReference type="InterPro" id="IPR036396">
    <property type="entry name" value="Cyt_P450_sf"/>
</dbReference>
<dbReference type="CDD" id="cd11072">
    <property type="entry name" value="CYP71-like"/>
    <property type="match status" value="1"/>
</dbReference>
<dbReference type="Gramene" id="OE9A022389T1">
    <property type="protein sequence ID" value="OE9A022389C1"/>
    <property type="gene ID" value="OE9A022389"/>
</dbReference>
<dbReference type="PRINTS" id="PR00385">
    <property type="entry name" value="P450"/>
</dbReference>
<name>A0A8S0UXI6_OLEEU</name>
<dbReference type="PANTHER" id="PTHR47953:SF16">
    <property type="entry name" value="CYTOCHROME P450 71D8"/>
    <property type="match status" value="1"/>
</dbReference>
<evidence type="ECO:0000256" key="5">
    <source>
        <dbReference type="ARBA" id="ARBA00022723"/>
    </source>
</evidence>
<feature type="binding site" description="axial binding residue" evidence="12">
    <location>
        <position position="448"/>
    </location>
    <ligand>
        <name>heme</name>
        <dbReference type="ChEBI" id="CHEBI:30413"/>
    </ligand>
    <ligandPart>
        <name>Fe</name>
        <dbReference type="ChEBI" id="CHEBI:18248"/>
    </ligandPart>
</feature>
<dbReference type="EMBL" id="CACTIH010009082">
    <property type="protein sequence ID" value="CAA3023058.1"/>
    <property type="molecule type" value="Genomic_DNA"/>
</dbReference>
<dbReference type="GO" id="GO:0005506">
    <property type="term" value="F:iron ion binding"/>
    <property type="evidence" value="ECO:0007669"/>
    <property type="project" value="InterPro"/>
</dbReference>
<keyword evidence="3 12" id="KW-0349">Heme</keyword>
<gene>
    <name evidence="15" type="ORF">OLEA9_A022389</name>
</gene>
<keyword evidence="9 12" id="KW-0408">Iron</keyword>
<evidence type="ECO:0000256" key="7">
    <source>
        <dbReference type="ARBA" id="ARBA00022989"/>
    </source>
</evidence>
<organism evidence="15 16">
    <name type="scientific">Olea europaea subsp. europaea</name>
    <dbReference type="NCBI Taxonomy" id="158383"/>
    <lineage>
        <taxon>Eukaryota</taxon>
        <taxon>Viridiplantae</taxon>
        <taxon>Streptophyta</taxon>
        <taxon>Embryophyta</taxon>
        <taxon>Tracheophyta</taxon>
        <taxon>Spermatophyta</taxon>
        <taxon>Magnoliopsida</taxon>
        <taxon>eudicotyledons</taxon>
        <taxon>Gunneridae</taxon>
        <taxon>Pentapetalae</taxon>
        <taxon>asterids</taxon>
        <taxon>lamiids</taxon>
        <taxon>Lamiales</taxon>
        <taxon>Oleaceae</taxon>
        <taxon>Oleeae</taxon>
        <taxon>Olea</taxon>
    </lineage>
</organism>
<comment type="subcellular location">
    <subcellularLocation>
        <location evidence="1">Membrane</location>
        <topology evidence="1">Single-pass type II membrane protein</topology>
    </subcellularLocation>
</comment>
<reference evidence="15 16" key="1">
    <citation type="submission" date="2019-12" db="EMBL/GenBank/DDBJ databases">
        <authorList>
            <person name="Alioto T."/>
            <person name="Alioto T."/>
            <person name="Gomez Garrido J."/>
        </authorList>
    </citation>
    <scope>NUCLEOTIDE SEQUENCE [LARGE SCALE GENOMIC DNA]</scope>
</reference>
<dbReference type="InterPro" id="IPR017972">
    <property type="entry name" value="Cyt_P450_CS"/>
</dbReference>
<comment type="similarity">
    <text evidence="2 13">Belongs to the cytochrome P450 family.</text>
</comment>
<dbReference type="PANTHER" id="PTHR47953">
    <property type="entry name" value="OS08G0105600 PROTEIN"/>
    <property type="match status" value="1"/>
</dbReference>
<evidence type="ECO:0000256" key="12">
    <source>
        <dbReference type="PIRSR" id="PIRSR602401-1"/>
    </source>
</evidence>
<evidence type="ECO:0000256" key="3">
    <source>
        <dbReference type="ARBA" id="ARBA00022617"/>
    </source>
</evidence>
<dbReference type="PROSITE" id="PS00086">
    <property type="entry name" value="CYTOCHROME_P450"/>
    <property type="match status" value="1"/>
</dbReference>
<keyword evidence="5 12" id="KW-0479">Metal-binding</keyword>
<evidence type="ECO:0000256" key="4">
    <source>
        <dbReference type="ARBA" id="ARBA00022692"/>
    </source>
</evidence>
<dbReference type="SUPFAM" id="SSF48264">
    <property type="entry name" value="Cytochrome P450"/>
    <property type="match status" value="1"/>
</dbReference>
<dbReference type="InterPro" id="IPR002401">
    <property type="entry name" value="Cyt_P450_E_grp-I"/>
</dbReference>
<sequence length="511" mass="58112">MEIQHLPFNFTTFFLFISFTFLLVKLWKKSNSLNQNKRLPPSPWKLPLIGNLHHLVGALPHHSLRKLTAKYGPIIHLQLGEVSMIVISSRQTANDVLKVHDPACADRPESIGSKIMWYDYTDIAFSPYNEYWRQMRRVCILELLSTKNVRSFGSIRIEEALRLIKSIRSSSGESINLSEKIFSFNSSMTCRAAFGQVPRDKYTLIMLMKEGAALAGGFELADFFPSLKLLQAMSWNKSRLWKMRAKLDSILDSMIGEHEDKLGTKKRGNIGESDGEDIVDVLLRLQQSGELSIPITNDNIKAIIFDLFSAGTETSSATIEWAIAELMRNQDVMTKTQAEIRQVVKEKGTVEESDVQPLKYLKLVIKETLRLHPPFPLLARACREECEVNGYTIPIKAKVMINIWALGRDPDYWDDPESFKPERFDSNSIDFLGNNFEFIPFGAGKRFCPGMNFALANIELPLAQLLYYFNWKLPSGMLPNDLDMKEGKGLSVPRKNDLYLIPTPYNSSIDG</sequence>
<keyword evidence="16" id="KW-1185">Reference proteome</keyword>
<keyword evidence="4 14" id="KW-0812">Transmembrane</keyword>
<comment type="cofactor">
    <cofactor evidence="12">
        <name>heme</name>
        <dbReference type="ChEBI" id="CHEBI:30413"/>
    </cofactor>
</comment>
<keyword evidence="6" id="KW-0735">Signal-anchor</keyword>
<keyword evidence="8 13" id="KW-0560">Oxidoreductase</keyword>
<keyword evidence="7 14" id="KW-1133">Transmembrane helix</keyword>
<protein>
    <submittedName>
        <fullName evidence="15">Premnaspirodiene oxygenase-like</fullName>
    </submittedName>
</protein>
<comment type="caution">
    <text evidence="15">The sequence shown here is derived from an EMBL/GenBank/DDBJ whole genome shotgun (WGS) entry which is preliminary data.</text>
</comment>
<evidence type="ECO:0000256" key="10">
    <source>
        <dbReference type="ARBA" id="ARBA00023033"/>
    </source>
</evidence>
<evidence type="ECO:0000256" key="2">
    <source>
        <dbReference type="ARBA" id="ARBA00010617"/>
    </source>
</evidence>
<dbReference type="Pfam" id="PF00067">
    <property type="entry name" value="p450"/>
    <property type="match status" value="1"/>
</dbReference>
<dbReference type="PRINTS" id="PR00463">
    <property type="entry name" value="EP450I"/>
</dbReference>
<evidence type="ECO:0000256" key="11">
    <source>
        <dbReference type="ARBA" id="ARBA00023136"/>
    </source>
</evidence>
<evidence type="ECO:0000256" key="6">
    <source>
        <dbReference type="ARBA" id="ARBA00022968"/>
    </source>
</evidence>
<evidence type="ECO:0000313" key="16">
    <source>
        <dbReference type="Proteomes" id="UP000594638"/>
    </source>
</evidence>
<evidence type="ECO:0000256" key="13">
    <source>
        <dbReference type="RuleBase" id="RU000461"/>
    </source>
</evidence>
<dbReference type="Gene3D" id="1.10.630.10">
    <property type="entry name" value="Cytochrome P450"/>
    <property type="match status" value="1"/>
</dbReference>
<dbReference type="InterPro" id="IPR052306">
    <property type="entry name" value="CYP450_71D"/>
</dbReference>
<dbReference type="InterPro" id="IPR001128">
    <property type="entry name" value="Cyt_P450"/>
</dbReference>
<evidence type="ECO:0000256" key="1">
    <source>
        <dbReference type="ARBA" id="ARBA00004606"/>
    </source>
</evidence>
<proteinExistence type="inferred from homology"/>
<dbReference type="GO" id="GO:0016020">
    <property type="term" value="C:membrane"/>
    <property type="evidence" value="ECO:0007669"/>
    <property type="project" value="UniProtKB-SubCell"/>
</dbReference>